<accession>A0A5E4M7H4</accession>
<keyword evidence="2 5" id="KW-0812">Transmembrane</keyword>
<dbReference type="EMBL" id="CABPRJ010000030">
    <property type="protein sequence ID" value="VVC26338.1"/>
    <property type="molecule type" value="Genomic_DNA"/>
</dbReference>
<sequence length="229" mass="27195">MSSDRIDYPKASKQISDAGVIVYIGGVFLVIAFLSPYWIESYDEARMEFKHMGLWTYCFNHFRYPHYQFDKLFTGCGTVFSEEYYVIREWLLPGWLLFLELCMTLALLLSLGTLALIASILTRYPQRLVLKYEYMLSAACFLATSVSATLIFVSLILFPFNCWRRDWLQNPMFNHLSWSYYTAVLSGFIHVYGAWYLYKDARITYEQRRESKNLVMQMYPPHERNFYDQ</sequence>
<evidence type="ECO:0000256" key="1">
    <source>
        <dbReference type="ARBA" id="ARBA00004141"/>
    </source>
</evidence>
<dbReference type="GO" id="GO:0035151">
    <property type="term" value="P:regulation of tube size, open tracheal system"/>
    <property type="evidence" value="ECO:0007669"/>
    <property type="project" value="TreeGrafter"/>
</dbReference>
<evidence type="ECO:0000256" key="2">
    <source>
        <dbReference type="ARBA" id="ARBA00022692"/>
    </source>
</evidence>
<evidence type="ECO:0000256" key="3">
    <source>
        <dbReference type="ARBA" id="ARBA00022989"/>
    </source>
</evidence>
<dbReference type="InterPro" id="IPR004031">
    <property type="entry name" value="PMP22/EMP/MP20/Claudin"/>
</dbReference>
<name>A0A5E4M7H4_9HEMI</name>
<feature type="transmembrane region" description="Helical" evidence="5">
    <location>
        <begin position="20"/>
        <end position="39"/>
    </location>
</feature>
<evidence type="ECO:0000313" key="6">
    <source>
        <dbReference type="EMBL" id="VVC26338.1"/>
    </source>
</evidence>
<feature type="transmembrane region" description="Helical" evidence="5">
    <location>
        <begin position="95"/>
        <end position="122"/>
    </location>
</feature>
<keyword evidence="3 5" id="KW-1133">Transmembrane helix</keyword>
<keyword evidence="7" id="KW-1185">Reference proteome</keyword>
<evidence type="ECO:0000313" key="7">
    <source>
        <dbReference type="Proteomes" id="UP000325440"/>
    </source>
</evidence>
<comment type="subcellular location">
    <subcellularLocation>
        <location evidence="1">Membrane</location>
        <topology evidence="1">Multi-pass membrane protein</topology>
    </subcellularLocation>
</comment>
<evidence type="ECO:0000256" key="5">
    <source>
        <dbReference type="SAM" id="Phobius"/>
    </source>
</evidence>
<evidence type="ECO:0000256" key="4">
    <source>
        <dbReference type="ARBA" id="ARBA00023136"/>
    </source>
</evidence>
<dbReference type="PANTHER" id="PTHR21284:SF12">
    <property type="entry name" value="EG:80H7.2 PROTEIN"/>
    <property type="match status" value="1"/>
</dbReference>
<dbReference type="GO" id="GO:0016020">
    <property type="term" value="C:membrane"/>
    <property type="evidence" value="ECO:0007669"/>
    <property type="project" value="UniProtKB-SubCell"/>
</dbReference>
<dbReference type="OrthoDB" id="6140671at2759"/>
<dbReference type="GO" id="GO:0019991">
    <property type="term" value="P:septate junction assembly"/>
    <property type="evidence" value="ECO:0007669"/>
    <property type="project" value="TreeGrafter"/>
</dbReference>
<protein>
    <submittedName>
        <fullName evidence="6">PMP-22/EMP/MP20/Claudin superfamily</fullName>
    </submittedName>
</protein>
<feature type="transmembrane region" description="Helical" evidence="5">
    <location>
        <begin position="134"/>
        <end position="158"/>
    </location>
</feature>
<keyword evidence="4 5" id="KW-0472">Membrane</keyword>
<dbReference type="PANTHER" id="PTHR21284">
    <property type="entry name" value="EG:80H7.2 PROTEIN"/>
    <property type="match status" value="1"/>
</dbReference>
<proteinExistence type="predicted"/>
<organism evidence="6 7">
    <name type="scientific">Cinara cedri</name>
    <dbReference type="NCBI Taxonomy" id="506608"/>
    <lineage>
        <taxon>Eukaryota</taxon>
        <taxon>Metazoa</taxon>
        <taxon>Ecdysozoa</taxon>
        <taxon>Arthropoda</taxon>
        <taxon>Hexapoda</taxon>
        <taxon>Insecta</taxon>
        <taxon>Pterygota</taxon>
        <taxon>Neoptera</taxon>
        <taxon>Paraneoptera</taxon>
        <taxon>Hemiptera</taxon>
        <taxon>Sternorrhyncha</taxon>
        <taxon>Aphidomorpha</taxon>
        <taxon>Aphidoidea</taxon>
        <taxon>Aphididae</taxon>
        <taxon>Lachninae</taxon>
        <taxon>Cinara</taxon>
    </lineage>
</organism>
<dbReference type="AlphaFoldDB" id="A0A5E4M7H4"/>
<reference evidence="6 7" key="1">
    <citation type="submission" date="2019-08" db="EMBL/GenBank/DDBJ databases">
        <authorList>
            <person name="Alioto T."/>
            <person name="Alioto T."/>
            <person name="Gomez Garrido J."/>
        </authorList>
    </citation>
    <scope>NUCLEOTIDE SEQUENCE [LARGE SCALE GENOMIC DNA]</scope>
</reference>
<dbReference type="Gene3D" id="1.20.140.150">
    <property type="match status" value="1"/>
</dbReference>
<feature type="transmembrane region" description="Helical" evidence="5">
    <location>
        <begin position="178"/>
        <end position="198"/>
    </location>
</feature>
<dbReference type="Pfam" id="PF13903">
    <property type="entry name" value="Claudin_2"/>
    <property type="match status" value="1"/>
</dbReference>
<dbReference type="GO" id="GO:0005918">
    <property type="term" value="C:septate junction"/>
    <property type="evidence" value="ECO:0007669"/>
    <property type="project" value="TreeGrafter"/>
</dbReference>
<gene>
    <name evidence="6" type="ORF">CINCED_3A020555</name>
</gene>
<dbReference type="Proteomes" id="UP000325440">
    <property type="component" value="Unassembled WGS sequence"/>
</dbReference>